<feature type="domain" description="Major facilitator superfamily (MFS) profile" evidence="10">
    <location>
        <begin position="8"/>
        <end position="427"/>
    </location>
</feature>
<feature type="transmembrane region" description="Helical" evidence="9">
    <location>
        <begin position="132"/>
        <end position="150"/>
    </location>
</feature>
<evidence type="ECO:0000256" key="6">
    <source>
        <dbReference type="ARBA" id="ARBA00022692"/>
    </source>
</evidence>
<evidence type="ECO:0000256" key="3">
    <source>
        <dbReference type="ARBA" id="ARBA00022448"/>
    </source>
</evidence>
<dbReference type="PROSITE" id="PS00216">
    <property type="entry name" value="SUGAR_TRANSPORT_1"/>
    <property type="match status" value="1"/>
</dbReference>
<comment type="subcellular location">
    <subcellularLocation>
        <location evidence="1">Cell membrane</location>
        <topology evidence="1">Multi-pass membrane protein</topology>
    </subcellularLocation>
</comment>
<dbReference type="InterPro" id="IPR050814">
    <property type="entry name" value="Myo-inositol_Transporter"/>
</dbReference>
<dbReference type="Pfam" id="PF00083">
    <property type="entry name" value="Sugar_tr"/>
    <property type="match status" value="1"/>
</dbReference>
<reference evidence="11" key="1">
    <citation type="submission" date="2018-06" db="EMBL/GenBank/DDBJ databases">
        <authorList>
            <person name="Zhirakovskaya E."/>
        </authorList>
    </citation>
    <scope>NUCLEOTIDE SEQUENCE</scope>
</reference>
<dbReference type="GO" id="GO:0022857">
    <property type="term" value="F:transmembrane transporter activity"/>
    <property type="evidence" value="ECO:0007669"/>
    <property type="project" value="InterPro"/>
</dbReference>
<sequence length="441" mass="48899">MKRYLYFVTFVAALGGLMFGFETAVINGAIYYVAEYFHLSEAMKGFVVSTALAGCVIGALFIGKPGDKYGRRYMLKIMAAMFLLSMLGTGLATNIWVFIIARFLGGLAVGGASVLTPMYISEVSPPKLRGRLVATSQLAIVTGILVAFFSDYMIDSLLHGSWRWMFLAGVFPSAVLWGLLFLISRSPRWLVKTGRENEAFEVIKRVNPEDNAEEVLTSIKASLDEEVTRKDIALLRKPYFRLVLIGIAVGMFNQLAGINVIMYYSTDIFRTAGFSAESALFQSVLIGVTNLVFTIIAMTVIDRFGRKFLLYVGSVGMAVFLGLFGWSYITENYSGYILLIYLVGYIAFFAFSQGAVIWVILSEMFPNSIRARGVAIGSFSHWFFNFVIALLFPVLASAIGVGFIFIFFAVATILGLLFYRFALIETKGKSLEEIEKLVLNK</sequence>
<evidence type="ECO:0000259" key="10">
    <source>
        <dbReference type="PROSITE" id="PS50850"/>
    </source>
</evidence>
<dbReference type="InterPro" id="IPR020846">
    <property type="entry name" value="MFS_dom"/>
</dbReference>
<feature type="transmembrane region" description="Helical" evidence="9">
    <location>
        <begin position="99"/>
        <end position="120"/>
    </location>
</feature>
<dbReference type="InterPro" id="IPR003663">
    <property type="entry name" value="Sugar/inositol_transpt"/>
</dbReference>
<dbReference type="Gene3D" id="1.20.1250.20">
    <property type="entry name" value="MFS general substrate transporter like domains"/>
    <property type="match status" value="2"/>
</dbReference>
<dbReference type="PANTHER" id="PTHR48020">
    <property type="entry name" value="PROTON MYO-INOSITOL COTRANSPORTER"/>
    <property type="match status" value="1"/>
</dbReference>
<keyword evidence="5" id="KW-0762">Sugar transport</keyword>
<accession>A0A3B0U081</accession>
<organism evidence="11">
    <name type="scientific">hydrothermal vent metagenome</name>
    <dbReference type="NCBI Taxonomy" id="652676"/>
    <lineage>
        <taxon>unclassified sequences</taxon>
        <taxon>metagenomes</taxon>
        <taxon>ecological metagenomes</taxon>
    </lineage>
</organism>
<evidence type="ECO:0000256" key="8">
    <source>
        <dbReference type="ARBA" id="ARBA00023136"/>
    </source>
</evidence>
<dbReference type="PROSITE" id="PS50850">
    <property type="entry name" value="MFS"/>
    <property type="match status" value="1"/>
</dbReference>
<evidence type="ECO:0000256" key="5">
    <source>
        <dbReference type="ARBA" id="ARBA00022597"/>
    </source>
</evidence>
<comment type="similarity">
    <text evidence="2">Belongs to the major facilitator superfamily. Sugar transporter (TC 2.A.1.1) family.</text>
</comment>
<dbReference type="NCBIfam" id="TIGR00879">
    <property type="entry name" value="SP"/>
    <property type="match status" value="1"/>
</dbReference>
<keyword evidence="6 9" id="KW-0812">Transmembrane</keyword>
<feature type="transmembrane region" description="Helical" evidence="9">
    <location>
        <begin position="162"/>
        <end position="183"/>
    </location>
</feature>
<dbReference type="PROSITE" id="PS00217">
    <property type="entry name" value="SUGAR_TRANSPORT_2"/>
    <property type="match status" value="1"/>
</dbReference>
<protein>
    <submittedName>
        <fullName evidence="11">Uncharacterized sugar:proton symporter</fullName>
    </submittedName>
</protein>
<feature type="transmembrane region" description="Helical" evidence="9">
    <location>
        <begin position="279"/>
        <end position="301"/>
    </location>
</feature>
<proteinExistence type="inferred from homology"/>
<feature type="transmembrane region" description="Helical" evidence="9">
    <location>
        <begin position="335"/>
        <end position="361"/>
    </location>
</feature>
<dbReference type="EMBL" id="UOEP01000078">
    <property type="protein sequence ID" value="VAW17789.1"/>
    <property type="molecule type" value="Genomic_DNA"/>
</dbReference>
<keyword evidence="4" id="KW-1003">Cell membrane</keyword>
<feature type="transmembrane region" description="Helical" evidence="9">
    <location>
        <begin position="75"/>
        <end position="93"/>
    </location>
</feature>
<dbReference type="SUPFAM" id="SSF103473">
    <property type="entry name" value="MFS general substrate transporter"/>
    <property type="match status" value="1"/>
</dbReference>
<feature type="transmembrane region" description="Helical" evidence="9">
    <location>
        <begin position="7"/>
        <end position="34"/>
    </location>
</feature>
<gene>
    <name evidence="11" type="ORF">MNBD_BACTEROID01-2333</name>
</gene>
<dbReference type="GO" id="GO:0005886">
    <property type="term" value="C:plasma membrane"/>
    <property type="evidence" value="ECO:0007669"/>
    <property type="project" value="UniProtKB-SubCell"/>
</dbReference>
<name>A0A3B0U081_9ZZZZ</name>
<keyword evidence="8 9" id="KW-0472">Membrane</keyword>
<evidence type="ECO:0000313" key="11">
    <source>
        <dbReference type="EMBL" id="VAW17789.1"/>
    </source>
</evidence>
<evidence type="ECO:0000256" key="7">
    <source>
        <dbReference type="ARBA" id="ARBA00022989"/>
    </source>
</evidence>
<feature type="transmembrane region" description="Helical" evidence="9">
    <location>
        <begin position="398"/>
        <end position="419"/>
    </location>
</feature>
<evidence type="ECO:0000256" key="2">
    <source>
        <dbReference type="ARBA" id="ARBA00010992"/>
    </source>
</evidence>
<dbReference type="FunFam" id="1.20.1250.20:FF:000122">
    <property type="entry name" value="D-xylose transporter XylE"/>
    <property type="match status" value="1"/>
</dbReference>
<dbReference type="InterPro" id="IPR036259">
    <property type="entry name" value="MFS_trans_sf"/>
</dbReference>
<feature type="transmembrane region" description="Helical" evidence="9">
    <location>
        <begin position="373"/>
        <end position="392"/>
    </location>
</feature>
<dbReference type="AlphaFoldDB" id="A0A3B0U081"/>
<feature type="transmembrane region" description="Helical" evidence="9">
    <location>
        <begin position="239"/>
        <end position="264"/>
    </location>
</feature>
<dbReference type="InterPro" id="IPR005828">
    <property type="entry name" value="MFS_sugar_transport-like"/>
</dbReference>
<feature type="transmembrane region" description="Helical" evidence="9">
    <location>
        <begin position="46"/>
        <end position="63"/>
    </location>
</feature>
<feature type="transmembrane region" description="Helical" evidence="9">
    <location>
        <begin position="308"/>
        <end position="329"/>
    </location>
</feature>
<keyword evidence="7 9" id="KW-1133">Transmembrane helix</keyword>
<dbReference type="PRINTS" id="PR00171">
    <property type="entry name" value="SUGRTRNSPORT"/>
</dbReference>
<dbReference type="PANTHER" id="PTHR48020:SF12">
    <property type="entry name" value="PROTON MYO-INOSITOL COTRANSPORTER"/>
    <property type="match status" value="1"/>
</dbReference>
<evidence type="ECO:0000256" key="4">
    <source>
        <dbReference type="ARBA" id="ARBA00022475"/>
    </source>
</evidence>
<evidence type="ECO:0000256" key="9">
    <source>
        <dbReference type="SAM" id="Phobius"/>
    </source>
</evidence>
<dbReference type="InterPro" id="IPR005829">
    <property type="entry name" value="Sugar_transporter_CS"/>
</dbReference>
<keyword evidence="3" id="KW-0813">Transport</keyword>
<evidence type="ECO:0000256" key="1">
    <source>
        <dbReference type="ARBA" id="ARBA00004651"/>
    </source>
</evidence>